<dbReference type="EMBL" id="JASEJX010000012">
    <property type="protein sequence ID" value="KAK4518500.1"/>
    <property type="molecule type" value="Genomic_DNA"/>
</dbReference>
<feature type="compositionally biased region" description="Basic residues" evidence="2">
    <location>
        <begin position="102"/>
        <end position="113"/>
    </location>
</feature>
<feature type="domain" description="HMG box" evidence="3">
    <location>
        <begin position="322"/>
        <end position="394"/>
    </location>
</feature>
<evidence type="ECO:0000256" key="2">
    <source>
        <dbReference type="SAM" id="MobiDB-lite"/>
    </source>
</evidence>
<dbReference type="GeneID" id="89952404"/>
<feature type="compositionally biased region" description="Acidic residues" evidence="2">
    <location>
        <begin position="204"/>
        <end position="214"/>
    </location>
</feature>
<feature type="DNA-binding region" description="HMG box" evidence="1">
    <location>
        <begin position="262"/>
        <end position="330"/>
    </location>
</feature>
<dbReference type="InterPro" id="IPR009071">
    <property type="entry name" value="HMG_box_dom"/>
</dbReference>
<keyword evidence="5" id="KW-1185">Reference proteome</keyword>
<dbReference type="AlphaFoldDB" id="A0AAN7DM58"/>
<name>A0AAN7DM58_9FUNG</name>
<feature type="compositionally biased region" description="Low complexity" evidence="2">
    <location>
        <begin position="169"/>
        <end position="179"/>
    </location>
</feature>
<feature type="compositionally biased region" description="Basic residues" evidence="2">
    <location>
        <begin position="130"/>
        <end position="143"/>
    </location>
</feature>
<dbReference type="CDD" id="cd00084">
    <property type="entry name" value="HMG-box_SF"/>
    <property type="match status" value="1"/>
</dbReference>
<evidence type="ECO:0000313" key="4">
    <source>
        <dbReference type="EMBL" id="KAK4518500.1"/>
    </source>
</evidence>
<keyword evidence="1" id="KW-0539">Nucleus</keyword>
<feature type="region of interest" description="Disordered" evidence="2">
    <location>
        <begin position="96"/>
        <end position="260"/>
    </location>
</feature>
<feature type="compositionally biased region" description="Low complexity" evidence="2">
    <location>
        <begin position="239"/>
        <end position="260"/>
    </location>
</feature>
<accession>A0AAN7DM58</accession>
<organism evidence="4 5">
    <name type="scientific">Mucor velutinosus</name>
    <dbReference type="NCBI Taxonomy" id="708070"/>
    <lineage>
        <taxon>Eukaryota</taxon>
        <taxon>Fungi</taxon>
        <taxon>Fungi incertae sedis</taxon>
        <taxon>Mucoromycota</taxon>
        <taxon>Mucoromycotina</taxon>
        <taxon>Mucoromycetes</taxon>
        <taxon>Mucorales</taxon>
        <taxon>Mucorineae</taxon>
        <taxon>Mucoraceae</taxon>
        <taxon>Mucor</taxon>
    </lineage>
</organism>
<sequence>MSFEAEIQCPECQELIRDVDSLDAGECPWCGAFLVNVDLKSNSSKPTKEKAAPGLFDDITISDDESLIISKPSKAKRSSKAVENDLSLEDILSQFKQEQRGKTKPKARSKRKQVILSDSSDDEWIAPTPSKKKKKQEGSKKRKMENLYESDEDWDTMNHTLDVKKRYNSSFSSDSGSDYDQSDSEDESWLTKLKYTPKETKAIEEEEEEEEEESGLARKVAEVNKTKTKAKAETGPTRSTSSAVARQSAASSSLTSPTTASKSNRVHSFIYFNKEMRGKLAKENKDLSSKDLSRLVSGLWNKLSKQQKASYANRSLGPKRTSPPSGNGYVLYKKEQFPLVQKEYNLKGENAMGSASSIIGIRWKNLDPNIKETYTLRAKKMREDWAFEHPIEYEAYMDTMKARITETKMAKRKAKSR</sequence>
<dbReference type="GO" id="GO:0005634">
    <property type="term" value="C:nucleus"/>
    <property type="evidence" value="ECO:0007669"/>
    <property type="project" value="UniProtKB-UniRule"/>
</dbReference>
<dbReference type="RefSeq" id="XP_064685166.1">
    <property type="nucleotide sequence ID" value="XM_064827964.1"/>
</dbReference>
<reference evidence="4 5" key="1">
    <citation type="submission" date="2022-11" db="EMBL/GenBank/DDBJ databases">
        <title>Mucor velutinosus strain NIH1002 WGS.</title>
        <authorList>
            <person name="Subramanian P."/>
            <person name="Mullikin J.C."/>
            <person name="Segre J.A."/>
            <person name="Zelazny A.M."/>
        </authorList>
    </citation>
    <scope>NUCLEOTIDE SEQUENCE [LARGE SCALE GENOMIC DNA]</scope>
    <source>
        <strain evidence="4 5">NIH1002</strain>
    </source>
</reference>
<evidence type="ECO:0000256" key="1">
    <source>
        <dbReference type="PROSITE-ProRule" id="PRU00267"/>
    </source>
</evidence>
<dbReference type="Proteomes" id="UP001304243">
    <property type="component" value="Unassembled WGS sequence"/>
</dbReference>
<gene>
    <name evidence="4" type="ORF">ATC70_008718</name>
</gene>
<keyword evidence="1" id="KW-0238">DNA-binding</keyword>
<dbReference type="InterPro" id="IPR036910">
    <property type="entry name" value="HMG_box_dom_sf"/>
</dbReference>
<evidence type="ECO:0000313" key="5">
    <source>
        <dbReference type="Proteomes" id="UP001304243"/>
    </source>
</evidence>
<dbReference type="SMART" id="SM00398">
    <property type="entry name" value="HMG"/>
    <property type="match status" value="2"/>
</dbReference>
<feature type="DNA-binding region" description="HMG box" evidence="1">
    <location>
        <begin position="322"/>
        <end position="394"/>
    </location>
</feature>
<dbReference type="GO" id="GO:0003677">
    <property type="term" value="F:DNA binding"/>
    <property type="evidence" value="ECO:0007669"/>
    <property type="project" value="UniProtKB-UniRule"/>
</dbReference>
<dbReference type="Gene3D" id="1.10.30.10">
    <property type="entry name" value="High mobility group box domain"/>
    <property type="match status" value="2"/>
</dbReference>
<feature type="domain" description="HMG box" evidence="3">
    <location>
        <begin position="262"/>
        <end position="330"/>
    </location>
</feature>
<dbReference type="PROSITE" id="PS50118">
    <property type="entry name" value="HMG_BOX_2"/>
    <property type="match status" value="2"/>
</dbReference>
<protein>
    <recommendedName>
        <fullName evidence="3">HMG box domain-containing protein</fullName>
    </recommendedName>
</protein>
<feature type="compositionally biased region" description="Basic and acidic residues" evidence="2">
    <location>
        <begin position="215"/>
        <end position="225"/>
    </location>
</feature>
<comment type="caution">
    <text evidence="4">The sequence shown here is derived from an EMBL/GenBank/DDBJ whole genome shotgun (WGS) entry which is preliminary data.</text>
</comment>
<evidence type="ECO:0000259" key="3">
    <source>
        <dbReference type="PROSITE" id="PS50118"/>
    </source>
</evidence>
<dbReference type="Pfam" id="PF00505">
    <property type="entry name" value="HMG_box"/>
    <property type="match status" value="1"/>
</dbReference>
<dbReference type="SUPFAM" id="SSF47095">
    <property type="entry name" value="HMG-box"/>
    <property type="match status" value="2"/>
</dbReference>
<proteinExistence type="predicted"/>